<comment type="caution">
    <text evidence="1">The sequence shown here is derived from an EMBL/GenBank/DDBJ whole genome shotgun (WGS) entry which is preliminary data.</text>
</comment>
<sequence length="267" mass="29256">MRVVAAERRRTGNSELVYSHASAAVLWELPLFRVEPRRVHLSRRIASGHVRASEPLVARHQVAVASSDMTMRQGVICTGLARTVADVLRSASFETGLSLADAALRRAAWSWNGYDVEAAESLRRQVAQRLPSGGRGVRAARRMLELADGRAASPGESVSRLYIGDLGFATPRLQVPVAGPGSRLFHVDFALDDVGVWGEYDGEGKYLDPAMRGEGVGVERVVMEEKQREDWIRGTTGRRLVRWGTADIATAAHLGARLRAFGIHPQR</sequence>
<reference evidence="1 2" key="1">
    <citation type="submission" date="2019-04" db="EMBL/GenBank/DDBJ databases">
        <title>Microbes associate with the intestines of laboratory mice.</title>
        <authorList>
            <person name="Navarre W."/>
            <person name="Wong E."/>
            <person name="Huang K."/>
            <person name="Tropini C."/>
            <person name="Ng K."/>
            <person name="Yu B."/>
        </authorList>
    </citation>
    <scope>NUCLEOTIDE SEQUENCE [LARGE SCALE GENOMIC DNA]</scope>
    <source>
        <strain evidence="1 2">NM46_B2-13</strain>
    </source>
</reference>
<evidence type="ECO:0000313" key="2">
    <source>
        <dbReference type="Proteomes" id="UP000309893"/>
    </source>
</evidence>
<organism evidence="1 2">
    <name type="scientific">Microbacterium laevaniformans</name>
    <dbReference type="NCBI Taxonomy" id="36807"/>
    <lineage>
        <taxon>Bacteria</taxon>
        <taxon>Bacillati</taxon>
        <taxon>Actinomycetota</taxon>
        <taxon>Actinomycetes</taxon>
        <taxon>Micrococcales</taxon>
        <taxon>Microbacteriaceae</taxon>
        <taxon>Microbacterium</taxon>
    </lineage>
</organism>
<proteinExistence type="predicted"/>
<dbReference type="OrthoDB" id="5517693at2"/>
<name>A0A4V3RKE2_9MICO</name>
<protein>
    <recommendedName>
        <fullName evidence="3">AbiEi antitoxin C-terminal domain-containing protein</fullName>
    </recommendedName>
</protein>
<dbReference type="EMBL" id="SRYO01000001">
    <property type="protein sequence ID" value="TGY39490.1"/>
    <property type="molecule type" value="Genomic_DNA"/>
</dbReference>
<evidence type="ECO:0008006" key="3">
    <source>
        <dbReference type="Google" id="ProtNLM"/>
    </source>
</evidence>
<dbReference type="Proteomes" id="UP000309893">
    <property type="component" value="Unassembled WGS sequence"/>
</dbReference>
<dbReference type="AlphaFoldDB" id="A0A4V3RKE2"/>
<evidence type="ECO:0000313" key="1">
    <source>
        <dbReference type="EMBL" id="TGY39490.1"/>
    </source>
</evidence>
<accession>A0A4V3RKE2</accession>
<dbReference type="RefSeq" id="WP_135948577.1">
    <property type="nucleotide sequence ID" value="NZ_SRYO01000001.1"/>
</dbReference>
<gene>
    <name evidence="1" type="ORF">E5344_02500</name>
</gene>